<sequence>MLFWLILGCLLGAGALFLQSRSDIKLAWFDWLLLALAVVFYVLAISNYSDSMSELEPRAALFLLASFGLPGIILTVIVAIRAWRNRQPVVAEVAS</sequence>
<keyword evidence="1" id="KW-0812">Transmembrane</keyword>
<dbReference type="RefSeq" id="WP_195172543.1">
    <property type="nucleotide sequence ID" value="NZ_CP062983.1"/>
</dbReference>
<reference evidence="2 3" key="1">
    <citation type="submission" date="2020-02" db="EMBL/GenBank/DDBJ databases">
        <authorList>
            <person name="Zheng R.K."/>
            <person name="Sun C.M."/>
        </authorList>
    </citation>
    <scope>NUCLEOTIDE SEQUENCE [LARGE SCALE GENOMIC DNA]</scope>
    <source>
        <strain evidence="3">rifampicinis</strain>
    </source>
</reference>
<evidence type="ECO:0000256" key="1">
    <source>
        <dbReference type="SAM" id="Phobius"/>
    </source>
</evidence>
<feature type="transmembrane region" description="Helical" evidence="1">
    <location>
        <begin position="28"/>
        <end position="48"/>
    </location>
</feature>
<keyword evidence="3" id="KW-1185">Reference proteome</keyword>
<keyword evidence="1" id="KW-0472">Membrane</keyword>
<proteinExistence type="predicted"/>
<dbReference type="AlphaFoldDB" id="A0A7S8IF93"/>
<evidence type="ECO:0000313" key="3">
    <source>
        <dbReference type="Proteomes" id="UP000594468"/>
    </source>
</evidence>
<evidence type="ECO:0000313" key="2">
    <source>
        <dbReference type="EMBL" id="QPC84480.1"/>
    </source>
</evidence>
<dbReference type="EMBL" id="CP062983">
    <property type="protein sequence ID" value="QPC84480.1"/>
    <property type="molecule type" value="Genomic_DNA"/>
</dbReference>
<dbReference type="KEGG" id="pmet:G4Y79_08920"/>
<accession>A0A7S8IF93</accession>
<dbReference type="Proteomes" id="UP000594468">
    <property type="component" value="Chromosome"/>
</dbReference>
<gene>
    <name evidence="2" type="ORF">G4Y79_08920</name>
</gene>
<organism evidence="2 3">
    <name type="scientific">Phototrophicus methaneseepsis</name>
    <dbReference type="NCBI Taxonomy" id="2710758"/>
    <lineage>
        <taxon>Bacteria</taxon>
        <taxon>Bacillati</taxon>
        <taxon>Chloroflexota</taxon>
        <taxon>Candidatus Thermofontia</taxon>
        <taxon>Phototrophicales</taxon>
        <taxon>Phototrophicaceae</taxon>
        <taxon>Phototrophicus</taxon>
    </lineage>
</organism>
<keyword evidence="1" id="KW-1133">Transmembrane helix</keyword>
<name>A0A7S8IF93_9CHLR</name>
<protein>
    <submittedName>
        <fullName evidence="2">Dehalogenase</fullName>
    </submittedName>
</protein>
<feature type="transmembrane region" description="Helical" evidence="1">
    <location>
        <begin position="60"/>
        <end position="83"/>
    </location>
</feature>